<dbReference type="PROSITE" id="PS51752">
    <property type="entry name" value="JACALIN_LECTIN"/>
    <property type="match status" value="1"/>
</dbReference>
<evidence type="ECO:0000259" key="2">
    <source>
        <dbReference type="PROSITE" id="PS51752"/>
    </source>
</evidence>
<gene>
    <name evidence="3" type="primary">LOC109067578</name>
</gene>
<dbReference type="Pfam" id="PF24674">
    <property type="entry name" value="MACPF_SNTX"/>
    <property type="match status" value="1"/>
</dbReference>
<evidence type="ECO:0000313" key="3">
    <source>
        <dbReference type="RefSeq" id="XP_042604678.1"/>
    </source>
</evidence>
<dbReference type="CDD" id="cd00063">
    <property type="entry name" value="FN3"/>
    <property type="match status" value="1"/>
</dbReference>
<dbReference type="PROSITE" id="PS50853">
    <property type="entry name" value="FN3"/>
    <property type="match status" value="1"/>
</dbReference>
<dbReference type="InterPro" id="IPR003961">
    <property type="entry name" value="FN3_dom"/>
</dbReference>
<evidence type="ECO:0000259" key="1">
    <source>
        <dbReference type="PROSITE" id="PS50853"/>
    </source>
</evidence>
<accession>A0A9Q9XMN9</accession>
<dbReference type="InterPro" id="IPR056072">
    <property type="entry name" value="SNTX_MACPF/CDC-like_dom"/>
</dbReference>
<dbReference type="AlphaFoldDB" id="A0A9Q9XMN9"/>
<dbReference type="PANTHER" id="PTHR31594:SF11">
    <property type="entry name" value="NEOVERRUCOTOXIN SUBUNIT ALPHA-LIKE ISOFORM X1-RELATED"/>
    <property type="match status" value="1"/>
</dbReference>
<dbReference type="InterPro" id="IPR001229">
    <property type="entry name" value="Jacalin-like_lectin_dom"/>
</dbReference>
<dbReference type="Pfam" id="PF21109">
    <property type="entry name" value="Stonustoxin_helical"/>
    <property type="match status" value="1"/>
</dbReference>
<dbReference type="SMR" id="A0A9Q9XMN9"/>
<feature type="domain" description="Fibronectin type-III" evidence="1">
    <location>
        <begin position="559"/>
        <end position="652"/>
    </location>
</feature>
<sequence>MVAPLMYPKQPNFICLCAYIWLATLTVANAVISHRMTSQSKTLTQASETMEVAALGRPLSLGMLYDSRKDSFIPGVTLWDKKSLNENLDTHHQVLTDLKFSSSDSLSSKSSLLDVSGSLKASFLAGLVEVGGSGKFLHDTKSSQQQSRVTMHYSETTKYEQLTMFQLGKITHPEVFDLKIATHVVTAVLYGAQAIMVFDTMISEEENKQEIEGELNAIVRSIPSFSINGDASVDMKDHNKTMSEKITCTFYGDFALDQDPTTYMEAIETYKNLPTLLKKNPDNVVPIKVWLYPLHLLDNKAAQMKREITTSLISDTESVMEELGEDKLGFKRTSNDLLKRTLVNAFSDIKERLHTFQYLFDLYKTKLLSKVGRVLPAIRGGDMEEGSLEDILETHRISPFNANKLNHWLNDAKSEIELLSSLTETLEGIEIEDSDNLMTLFFDLNIDAVVCLTLTSLEFWFSNISTLENFLHSDRLRVQDGINIFFPVKSFRKWFSNHNVIVKMIKDLSQFRRFAEANKHNKKIHFIISAIPNPSIEGSSIYLYEKGELTDTQFKPMSKPPPPKVKNVMDQTVSLKLQKSSSRGKVQYRVEYKQMKPHNKAEEQWHSIDTYDEDFTLTGLESGKQYLIRCRRVDKVGVSEASDTVSTSSFMAELLNTAEGHTDAVQPLIVGGRGGDEFSIKSTYNDHNTVKKIVIDYSVGSIQTIQLFLEDDQMIKVGMNKGSHEEELQFDKTDKIVSATLWPNRLNDRFCGLEFKVKKISGGITKMSVKCDNLGKPVILNVRSGNCQGMKGRAGHEIDALGFYFS</sequence>
<dbReference type="Pfam" id="PF18078">
    <property type="entry name" value="Thioredoxin_11"/>
    <property type="match status" value="1"/>
</dbReference>
<reference evidence="3" key="1">
    <citation type="submission" date="2025-08" db="UniProtKB">
        <authorList>
            <consortium name="RefSeq"/>
        </authorList>
    </citation>
    <scope>IDENTIFICATION</scope>
    <source>
        <tissue evidence="3">Muscle</tissue>
    </source>
</reference>
<dbReference type="Proteomes" id="UP001155660">
    <property type="component" value="Chromosome B22"/>
</dbReference>
<dbReference type="InterPro" id="IPR048997">
    <property type="entry name" value="Stonustoxin-like_helical"/>
</dbReference>
<dbReference type="Pfam" id="PF00041">
    <property type="entry name" value="fn3"/>
    <property type="match status" value="1"/>
</dbReference>
<dbReference type="OrthoDB" id="8954335at2759"/>
<organism evidence="3">
    <name type="scientific">Cyprinus carpio</name>
    <name type="common">Common carp</name>
    <dbReference type="NCBI Taxonomy" id="7962"/>
    <lineage>
        <taxon>Eukaryota</taxon>
        <taxon>Metazoa</taxon>
        <taxon>Chordata</taxon>
        <taxon>Craniata</taxon>
        <taxon>Vertebrata</taxon>
        <taxon>Euteleostomi</taxon>
        <taxon>Actinopterygii</taxon>
        <taxon>Neopterygii</taxon>
        <taxon>Teleostei</taxon>
        <taxon>Ostariophysi</taxon>
        <taxon>Cypriniformes</taxon>
        <taxon>Cyprinidae</taxon>
        <taxon>Cyprininae</taxon>
        <taxon>Cyprinus</taxon>
    </lineage>
</organism>
<dbReference type="KEGG" id="ccar:109067578"/>
<dbReference type="InterPro" id="IPR040581">
    <property type="entry name" value="Thioredoxin_11"/>
</dbReference>
<protein>
    <submittedName>
        <fullName evidence="3">Verrucotoxin subunit beta-like</fullName>
    </submittedName>
</protein>
<dbReference type="InterPro" id="IPR052090">
    <property type="entry name" value="Cytolytic_pore-forming_toxin"/>
</dbReference>
<proteinExistence type="predicted"/>
<dbReference type="PANTHER" id="PTHR31594">
    <property type="entry name" value="AIG1-TYPE G DOMAIN-CONTAINING PROTEIN"/>
    <property type="match status" value="1"/>
</dbReference>
<dbReference type="RefSeq" id="XP_042604678.1">
    <property type="nucleotide sequence ID" value="XM_042748744.1"/>
</dbReference>
<name>A0A9Q9XMN9_CYPCA</name>
<dbReference type="GeneID" id="109067578"/>
<feature type="domain" description="Jacalin-type lectin" evidence="2">
    <location>
        <begin position="664"/>
        <end position="806"/>
    </location>
</feature>
<dbReference type="Pfam" id="PF01419">
    <property type="entry name" value="Jacalin"/>
    <property type="match status" value="1"/>
</dbReference>